<feature type="domain" description="ArnR1-like winged helix-turn-helix" evidence="1">
    <location>
        <begin position="11"/>
        <end position="79"/>
    </location>
</feature>
<keyword evidence="3" id="KW-1185">Reference proteome</keyword>
<dbReference type="SUPFAM" id="SSF46785">
    <property type="entry name" value="Winged helix' DNA-binding domain"/>
    <property type="match status" value="1"/>
</dbReference>
<dbReference type="PATRIC" id="fig|1582439.9.peg.1256"/>
<sequence length="97" mass="11413">MVKKKLQRFDLKVLLRLLTVMYESGHEKRTNLALNAKLSYDTCVSYLEMLEFLGFVTKTKRYPHQVYDITAHGILLCKKKLDVEFDKKYNAIPTILE</sequence>
<reference evidence="2 3" key="2">
    <citation type="journal article" date="2016" name="ISME J.">
        <title>Physiological and genomic characterization of two novel marine thaumarchaeal strains indicates niche differentiation.</title>
        <authorList>
            <person name="Bayer B."/>
            <person name="Vojvoda J."/>
            <person name="Offre P."/>
            <person name="Alves R.J."/>
            <person name="Elisabeth N.H."/>
            <person name="Garcia J.A."/>
            <person name="Volland J.M."/>
            <person name="Srivastava A."/>
            <person name="Schleper C."/>
            <person name="Herndl G.J."/>
        </authorList>
    </citation>
    <scope>NUCLEOTIDE SEQUENCE [LARGE SCALE GENOMIC DNA]</scope>
    <source>
        <strain evidence="2 3">D3C</strain>
    </source>
</reference>
<gene>
    <name evidence="2" type="ORF">NPIRD3C_1219</name>
</gene>
<organism evidence="2 3">
    <name type="scientific">Nitrosopumilus piranensis</name>
    <dbReference type="NCBI Taxonomy" id="1582439"/>
    <lineage>
        <taxon>Archaea</taxon>
        <taxon>Nitrososphaerota</taxon>
        <taxon>Nitrososphaeria</taxon>
        <taxon>Nitrosopumilales</taxon>
        <taxon>Nitrosopumilaceae</taxon>
        <taxon>Nitrosopumilus</taxon>
    </lineage>
</organism>
<proteinExistence type="predicted"/>
<dbReference type="InterPro" id="IPR038723">
    <property type="entry name" value="ArnR1-like_HTH"/>
</dbReference>
<evidence type="ECO:0000313" key="2">
    <source>
        <dbReference type="EMBL" id="AJM92431.1"/>
    </source>
</evidence>
<name>A0A0C5BVY3_9ARCH</name>
<dbReference type="GeneID" id="41600358"/>
<dbReference type="InterPro" id="IPR036390">
    <property type="entry name" value="WH_DNA-bd_sf"/>
</dbReference>
<dbReference type="HOGENOM" id="CLU_2340018_0_0_2"/>
<accession>A0A0C5BVY3</accession>
<reference evidence="3" key="1">
    <citation type="submission" date="2015-02" db="EMBL/GenBank/DDBJ databases">
        <title>Characterization of two novel Thaumarchaeota isolated from the Northern Adriatic Sea.</title>
        <authorList>
            <person name="Bayer B."/>
            <person name="Vojvoda J."/>
            <person name="Offre P."/>
            <person name="Srivastava A."/>
            <person name="Elisabeth N."/>
            <person name="Garcia J.A.L."/>
            <person name="Schleper C."/>
            <person name="Herndl G.J."/>
        </authorList>
    </citation>
    <scope>NUCLEOTIDE SEQUENCE [LARGE SCALE GENOMIC DNA]</scope>
    <source>
        <strain evidence="3">D3C</strain>
    </source>
</reference>
<evidence type="ECO:0000259" key="1">
    <source>
        <dbReference type="Pfam" id="PF14947"/>
    </source>
</evidence>
<reference evidence="2 3" key="3">
    <citation type="journal article" date="2019" name="Int. J. Syst. Evol. Microbiol.">
        <title>Nitrosopumilus adriaticus sp. nov. and Nitrosopumilus piranensis sp. nov., two ammonia-oxidizing archaea from the Adriatic Sea and members of the class Nitrososphaeria.</title>
        <authorList>
            <person name="Bayer B."/>
            <person name="Vojvoda J."/>
            <person name="Reinthaler T."/>
            <person name="Reyes C."/>
            <person name="Pinto M."/>
            <person name="Herndl G.J."/>
        </authorList>
    </citation>
    <scope>NUCLEOTIDE SEQUENCE [LARGE SCALE GENOMIC DNA]</scope>
    <source>
        <strain evidence="2 3">D3C</strain>
    </source>
</reference>
<dbReference type="Proteomes" id="UP000032027">
    <property type="component" value="Chromosome"/>
</dbReference>
<dbReference type="InterPro" id="IPR036388">
    <property type="entry name" value="WH-like_DNA-bd_sf"/>
</dbReference>
<dbReference type="KEGG" id="nid:NPIRD3C_1219"/>
<protein>
    <recommendedName>
        <fullName evidence="1">ArnR1-like winged helix-turn-helix domain-containing protein</fullName>
    </recommendedName>
</protein>
<dbReference type="EMBL" id="CP010868">
    <property type="protein sequence ID" value="AJM92431.1"/>
    <property type="molecule type" value="Genomic_DNA"/>
</dbReference>
<dbReference type="Pfam" id="PF14947">
    <property type="entry name" value="HTH_45"/>
    <property type="match status" value="1"/>
</dbReference>
<dbReference type="STRING" id="1582439.NPIRD3C_1219"/>
<dbReference type="RefSeq" id="WP_148703274.1">
    <property type="nucleotide sequence ID" value="NZ_CP010868.1"/>
</dbReference>
<evidence type="ECO:0000313" key="3">
    <source>
        <dbReference type="Proteomes" id="UP000032027"/>
    </source>
</evidence>
<dbReference type="AlphaFoldDB" id="A0A0C5BVY3"/>
<dbReference type="Gene3D" id="1.10.10.10">
    <property type="entry name" value="Winged helix-like DNA-binding domain superfamily/Winged helix DNA-binding domain"/>
    <property type="match status" value="1"/>
</dbReference>
<dbReference type="OrthoDB" id="373882at2157"/>